<sequence>MSVSFTGVKITDGFGVEGLRNRVFSILTSQTGTKEALVGVKMNSETEVTLLEYLDSTQLTKSSERGVTSRLRQPMKQKRKELERRPTQADMEIKNKSQAHHQTHAASPPQQLST</sequence>
<protein>
    <submittedName>
        <fullName evidence="1">Uncharacterized protein</fullName>
    </submittedName>
</protein>
<keyword evidence="2" id="KW-1185">Reference proteome</keyword>
<name>A0ACB9CQR3_CICIN</name>
<evidence type="ECO:0000313" key="2">
    <source>
        <dbReference type="Proteomes" id="UP001055811"/>
    </source>
</evidence>
<dbReference type="EMBL" id="CM042013">
    <property type="protein sequence ID" value="KAI3736642.1"/>
    <property type="molecule type" value="Genomic_DNA"/>
</dbReference>
<evidence type="ECO:0000313" key="1">
    <source>
        <dbReference type="EMBL" id="KAI3736642.1"/>
    </source>
</evidence>
<proteinExistence type="predicted"/>
<accession>A0ACB9CQR3</accession>
<gene>
    <name evidence="1" type="ORF">L2E82_26575</name>
</gene>
<dbReference type="Proteomes" id="UP001055811">
    <property type="component" value="Linkage Group LG05"/>
</dbReference>
<reference evidence="1 2" key="2">
    <citation type="journal article" date="2022" name="Mol. Ecol. Resour.">
        <title>The genomes of chicory, endive, great burdock and yacon provide insights into Asteraceae paleo-polyploidization history and plant inulin production.</title>
        <authorList>
            <person name="Fan W."/>
            <person name="Wang S."/>
            <person name="Wang H."/>
            <person name="Wang A."/>
            <person name="Jiang F."/>
            <person name="Liu H."/>
            <person name="Zhao H."/>
            <person name="Xu D."/>
            <person name="Zhang Y."/>
        </authorList>
    </citation>
    <scope>NUCLEOTIDE SEQUENCE [LARGE SCALE GENOMIC DNA]</scope>
    <source>
        <strain evidence="2">cv. Punajuju</strain>
        <tissue evidence="1">Leaves</tissue>
    </source>
</reference>
<organism evidence="1 2">
    <name type="scientific">Cichorium intybus</name>
    <name type="common">Chicory</name>
    <dbReference type="NCBI Taxonomy" id="13427"/>
    <lineage>
        <taxon>Eukaryota</taxon>
        <taxon>Viridiplantae</taxon>
        <taxon>Streptophyta</taxon>
        <taxon>Embryophyta</taxon>
        <taxon>Tracheophyta</taxon>
        <taxon>Spermatophyta</taxon>
        <taxon>Magnoliopsida</taxon>
        <taxon>eudicotyledons</taxon>
        <taxon>Gunneridae</taxon>
        <taxon>Pentapetalae</taxon>
        <taxon>asterids</taxon>
        <taxon>campanulids</taxon>
        <taxon>Asterales</taxon>
        <taxon>Asteraceae</taxon>
        <taxon>Cichorioideae</taxon>
        <taxon>Cichorieae</taxon>
        <taxon>Cichoriinae</taxon>
        <taxon>Cichorium</taxon>
    </lineage>
</organism>
<reference evidence="2" key="1">
    <citation type="journal article" date="2022" name="Mol. Ecol. Resour.">
        <title>The genomes of chicory, endive, great burdock and yacon provide insights into Asteraceae palaeo-polyploidization history and plant inulin production.</title>
        <authorList>
            <person name="Fan W."/>
            <person name="Wang S."/>
            <person name="Wang H."/>
            <person name="Wang A."/>
            <person name="Jiang F."/>
            <person name="Liu H."/>
            <person name="Zhao H."/>
            <person name="Xu D."/>
            <person name="Zhang Y."/>
        </authorList>
    </citation>
    <scope>NUCLEOTIDE SEQUENCE [LARGE SCALE GENOMIC DNA]</scope>
    <source>
        <strain evidence="2">cv. Punajuju</strain>
    </source>
</reference>
<comment type="caution">
    <text evidence="1">The sequence shown here is derived from an EMBL/GenBank/DDBJ whole genome shotgun (WGS) entry which is preliminary data.</text>
</comment>